<organism evidence="4 5">
    <name type="scientific">Zea mays</name>
    <name type="common">Maize</name>
    <dbReference type="NCBI Taxonomy" id="4577"/>
    <lineage>
        <taxon>Eukaryota</taxon>
        <taxon>Viridiplantae</taxon>
        <taxon>Streptophyta</taxon>
        <taxon>Embryophyta</taxon>
        <taxon>Tracheophyta</taxon>
        <taxon>Spermatophyta</taxon>
        <taxon>Magnoliopsida</taxon>
        <taxon>Liliopsida</taxon>
        <taxon>Poales</taxon>
        <taxon>Poaceae</taxon>
        <taxon>PACMAD clade</taxon>
        <taxon>Panicoideae</taxon>
        <taxon>Andropogonodae</taxon>
        <taxon>Andropogoneae</taxon>
        <taxon>Tripsacinae</taxon>
        <taxon>Zea</taxon>
    </lineage>
</organism>
<dbReference type="Gramene" id="Zm00001eb093240_T001">
    <property type="protein sequence ID" value="Zm00001eb093240_P001"/>
    <property type="gene ID" value="Zm00001eb093240"/>
</dbReference>
<reference evidence="4" key="2">
    <citation type="submission" date="2019-07" db="EMBL/GenBank/DDBJ databases">
        <authorList>
            <person name="Seetharam A."/>
            <person name="Woodhouse M."/>
            <person name="Cannon E."/>
        </authorList>
    </citation>
    <scope>NUCLEOTIDE SEQUENCE [LARGE SCALE GENOMIC DNA]</scope>
    <source>
        <strain evidence="4">cv. B73</strain>
    </source>
</reference>
<evidence type="ECO:0008006" key="6">
    <source>
        <dbReference type="Google" id="ProtNLM"/>
    </source>
</evidence>
<dbReference type="InterPro" id="IPR056981">
    <property type="entry name" value="HEAT_ULK4_RUNKEL"/>
</dbReference>
<feature type="region of interest" description="Disordered" evidence="1">
    <location>
        <begin position="209"/>
        <end position="271"/>
    </location>
</feature>
<feature type="domain" description="Serine/threonine-protein kinase ULK4/RUNKEL HEAT repeats" evidence="2">
    <location>
        <begin position="817"/>
        <end position="879"/>
    </location>
</feature>
<protein>
    <recommendedName>
        <fullName evidence="6">Ubiquitin-like protease family profile domain-containing protein</fullName>
    </recommendedName>
</protein>
<dbReference type="PANTHER" id="PTHR33018:SF19">
    <property type="entry name" value="OS12G0558775 PROTEIN"/>
    <property type="match status" value="1"/>
</dbReference>
<evidence type="ECO:0000313" key="5">
    <source>
        <dbReference type="Proteomes" id="UP000007305"/>
    </source>
</evidence>
<dbReference type="InterPro" id="IPR038765">
    <property type="entry name" value="Papain-like_cys_pep_sf"/>
</dbReference>
<dbReference type="InParanoid" id="A0A804MKF7"/>
<evidence type="ECO:0000259" key="3">
    <source>
        <dbReference type="Pfam" id="PF26133"/>
    </source>
</evidence>
<reference evidence="4" key="3">
    <citation type="submission" date="2021-05" db="UniProtKB">
        <authorList>
            <consortium name="EnsemblPlants"/>
        </authorList>
    </citation>
    <scope>IDENTIFICATION</scope>
    <source>
        <strain evidence="4">cv. B73</strain>
    </source>
</reference>
<feature type="compositionally biased region" description="Basic residues" evidence="1">
    <location>
        <begin position="258"/>
        <end position="269"/>
    </location>
</feature>
<evidence type="ECO:0000259" key="2">
    <source>
        <dbReference type="Pfam" id="PF23606"/>
    </source>
</evidence>
<keyword evidence="5" id="KW-1185">Reference proteome</keyword>
<evidence type="ECO:0000313" key="4">
    <source>
        <dbReference type="EnsemblPlants" id="Zm00001eb093240_P001"/>
    </source>
</evidence>
<name>A0A804MKF7_MAIZE</name>
<proteinExistence type="predicted"/>
<accession>A0A804MKF7</accession>
<dbReference type="PANTHER" id="PTHR33018">
    <property type="entry name" value="OS10G0338966 PROTEIN-RELATED"/>
    <property type="match status" value="1"/>
</dbReference>
<dbReference type="AlphaFoldDB" id="A0A804MKF7"/>
<feature type="compositionally biased region" description="Low complexity" evidence="1">
    <location>
        <begin position="217"/>
        <end position="243"/>
    </location>
</feature>
<feature type="domain" description="DUF8039" evidence="3">
    <location>
        <begin position="554"/>
        <end position="647"/>
    </location>
</feature>
<feature type="compositionally biased region" description="Pro residues" evidence="1">
    <location>
        <begin position="119"/>
        <end position="134"/>
    </location>
</feature>
<dbReference type="Pfam" id="PF26133">
    <property type="entry name" value="DUF8039"/>
    <property type="match status" value="1"/>
</dbReference>
<sequence>MDEVAPIGLPLSRHEGRLKGQGGLGLSTEIPDQELLHKAHFLILQSTEDVSKYIDKHKKRLRKKNPEMVDEDIVRLHNKEFCDWFQKRLSASLTAFLPTSRVRQSSSRAVVLRRRPAPASSPHPAPASSPLPAPPIRRCVPPFVLRPGVHPLVPRPGVLPSSRELQAAGVLPSSRELQAAGVFPSSRELQAAGVFPSSRELQAAGILTSSHGRDQMSSESSSDTSGSSTSKTSGSTSTSSSTSLHSEDIVEKGSCTSARHRTKRGHAKCKKLEKGGPRRLTFDKNGIAQSPVKHVNEFSSYCGYIARMRVDIRIKDWRKVPTVVKSNLWEDVSKKFVMPRDETHTLNVKKVALKSMSHAWKDFKWKLNINYVKKDKTPFEDYPELKKEWWPDFVEWVTSDEYIALGEKGKQSQSMNKFRQKLGRRSYTVQKRKWAKEDAQALTEVDLNEKSVAGTFTPLDNMDILATAIGSNHPGRTTGVSAYVGLGMGLAQGDGPRKKKRRRTKEYVKRIVDEYEAKFEKLTALCHSMERRLNNSESCSSSKFVDTPDHATHHSVDSLQEVMKCKLVVQIGPQSVVVARGQAYPPKDVVTVHGIERRDDHTKVQVDFVFDNFLEFPLPIPIAGGDMFTLGEAKNSFVLWPKSGIQLAEETTVHAKPQQVPHTSPQVLHHTPEKDKMPTPTMGTEDIDVTHSASNVIEFSDVFHIYNDLALDISLHRSWMLCMRKIDKYRGIVGFLDPEMIILKRINEEADEVEAYIVKALLAQQDKECIFVVCQEGYHWALLVIFPKWNTVYNIDSKGYQSPSCYSIKKLFDEWVMVGKRHGPVTALAGRAHPKSTIHLFPLILHLLGSASFKHRVVTGHVLLQLANLIKILEAPFQVLFKNLTVDIKDVKPTSLLKDRLREVEGNPKLGSLGPQLQYSKIMDLALDKANREIIHRQGSSSLTSATWSW</sequence>
<reference evidence="5" key="1">
    <citation type="submission" date="2015-12" db="EMBL/GenBank/DDBJ databases">
        <title>Update maize B73 reference genome by single molecule sequencing technologies.</title>
        <authorList>
            <consortium name="Maize Genome Sequencing Project"/>
            <person name="Ware D."/>
        </authorList>
    </citation>
    <scope>NUCLEOTIDE SEQUENCE [LARGE SCALE GENOMIC DNA]</scope>
    <source>
        <strain evidence="5">cv. B73</strain>
    </source>
</reference>
<dbReference type="EnsemblPlants" id="Zm00001eb093240_T001">
    <property type="protein sequence ID" value="Zm00001eb093240_P001"/>
    <property type="gene ID" value="Zm00001eb093240"/>
</dbReference>
<dbReference type="SUPFAM" id="SSF54001">
    <property type="entry name" value="Cysteine proteinases"/>
    <property type="match status" value="1"/>
</dbReference>
<dbReference type="InterPro" id="IPR058352">
    <property type="entry name" value="DUF8039"/>
</dbReference>
<dbReference type="FunCoup" id="A0A804MKF7">
    <property type="interactions" value="17"/>
</dbReference>
<evidence type="ECO:0000256" key="1">
    <source>
        <dbReference type="SAM" id="MobiDB-lite"/>
    </source>
</evidence>
<dbReference type="Proteomes" id="UP000007305">
    <property type="component" value="Chromosome 2"/>
</dbReference>
<dbReference type="Pfam" id="PF23606">
    <property type="entry name" value="HEAT_ULK4"/>
    <property type="match status" value="1"/>
</dbReference>
<feature type="region of interest" description="Disordered" evidence="1">
    <location>
        <begin position="656"/>
        <end position="681"/>
    </location>
</feature>
<feature type="region of interest" description="Disordered" evidence="1">
    <location>
        <begin position="107"/>
        <end position="134"/>
    </location>
</feature>